<organism evidence="2 3">
    <name type="scientific">Rhizoclosmatium globosum</name>
    <dbReference type="NCBI Taxonomy" id="329046"/>
    <lineage>
        <taxon>Eukaryota</taxon>
        <taxon>Fungi</taxon>
        <taxon>Fungi incertae sedis</taxon>
        <taxon>Chytridiomycota</taxon>
        <taxon>Chytridiomycota incertae sedis</taxon>
        <taxon>Chytridiomycetes</taxon>
        <taxon>Chytridiales</taxon>
        <taxon>Chytriomycetaceae</taxon>
        <taxon>Rhizoclosmatium</taxon>
    </lineage>
</organism>
<keyword evidence="3" id="KW-1185">Reference proteome</keyword>
<dbReference type="EMBL" id="MCGO01000035">
    <property type="protein sequence ID" value="ORY40527.1"/>
    <property type="molecule type" value="Genomic_DNA"/>
</dbReference>
<feature type="transmembrane region" description="Helical" evidence="1">
    <location>
        <begin position="135"/>
        <end position="155"/>
    </location>
</feature>
<evidence type="ECO:0000313" key="2">
    <source>
        <dbReference type="EMBL" id="ORY40527.1"/>
    </source>
</evidence>
<gene>
    <name evidence="2" type="ORF">BCR33DRAFT_787624</name>
</gene>
<accession>A0A1Y2C0X1</accession>
<comment type="caution">
    <text evidence="2">The sequence shown here is derived from an EMBL/GenBank/DDBJ whole genome shotgun (WGS) entry which is preliminary data.</text>
</comment>
<protein>
    <submittedName>
        <fullName evidence="2">Uncharacterized protein</fullName>
    </submittedName>
</protein>
<evidence type="ECO:0000256" key="1">
    <source>
        <dbReference type="SAM" id="Phobius"/>
    </source>
</evidence>
<proteinExistence type="predicted"/>
<sequence length="303" mass="32280">MSLSWMMACVGPDETEATCDQEVCVDSLPCKNATTVCRAVNTPRGGCVDPHHFDVSVSTTTSTLENTVNIHMPPIEKHPGPPLVASQGALGLDTDGVDSNPVVTSVVSSVLANAAGSAAVVPANTSIFSSVNVPVLQGIGGFFGLAFVVIGIIAFKYRRHFRSCEKVSDISAIVVVDESKGKEDPTISKGLPHVTIPGLPPPQYSKRNRGFRIDDFFDDSSSRTGQDSASVLETPNYQTYPPLEALGSPRKVAKGLIELDGAIKKLNNPIDDPGMLTDHWEEESVNTTSKSVGEATIKLYNLR</sequence>
<evidence type="ECO:0000313" key="3">
    <source>
        <dbReference type="Proteomes" id="UP000193642"/>
    </source>
</evidence>
<keyword evidence="1" id="KW-0812">Transmembrane</keyword>
<keyword evidence="1" id="KW-0472">Membrane</keyword>
<dbReference type="Proteomes" id="UP000193642">
    <property type="component" value="Unassembled WGS sequence"/>
</dbReference>
<name>A0A1Y2C0X1_9FUNG</name>
<keyword evidence="1" id="KW-1133">Transmembrane helix</keyword>
<reference evidence="2 3" key="1">
    <citation type="submission" date="2016-07" db="EMBL/GenBank/DDBJ databases">
        <title>Pervasive Adenine N6-methylation of Active Genes in Fungi.</title>
        <authorList>
            <consortium name="DOE Joint Genome Institute"/>
            <person name="Mondo S.J."/>
            <person name="Dannebaum R.O."/>
            <person name="Kuo R.C."/>
            <person name="Labutti K."/>
            <person name="Haridas S."/>
            <person name="Kuo A."/>
            <person name="Salamov A."/>
            <person name="Ahrendt S.R."/>
            <person name="Lipzen A."/>
            <person name="Sullivan W."/>
            <person name="Andreopoulos W.B."/>
            <person name="Clum A."/>
            <person name="Lindquist E."/>
            <person name="Daum C."/>
            <person name="Ramamoorthy G.K."/>
            <person name="Gryganskyi A."/>
            <person name="Culley D."/>
            <person name="Magnuson J.K."/>
            <person name="James T.Y."/>
            <person name="O'Malley M.A."/>
            <person name="Stajich J.E."/>
            <person name="Spatafora J.W."/>
            <person name="Visel A."/>
            <person name="Grigoriev I.V."/>
        </authorList>
    </citation>
    <scope>NUCLEOTIDE SEQUENCE [LARGE SCALE GENOMIC DNA]</scope>
    <source>
        <strain evidence="2 3">JEL800</strain>
    </source>
</reference>
<dbReference type="AlphaFoldDB" id="A0A1Y2C0X1"/>